<dbReference type="InterPro" id="IPR016181">
    <property type="entry name" value="Acyl_CoA_acyltransferase"/>
</dbReference>
<accession>A0A917I918</accession>
<sequence>MIERIRAAEPDDITFLANIMYQSTVAGVGQGLFDDALAGTGASPLLFNEAMLRTATSKWGQLKDFLILEDDQGPIGAAAAYAPDPEDLRPITPNGLSKLAEQLEWSTEVTNHFYQKFVRLFGLFGSSPQLQQPARYVIEYAAVIEERRGLGLIRHLLAAHAARAKDNGCDTLGISAMIGNDRASRAYLRFGFKELYRLTREDYSGRFPGMIRYVKPL</sequence>
<evidence type="ECO:0000313" key="2">
    <source>
        <dbReference type="EMBL" id="GGH24726.1"/>
    </source>
</evidence>
<protein>
    <recommendedName>
        <fullName evidence="1">N-acetyltransferase domain-containing protein</fullName>
    </recommendedName>
</protein>
<reference evidence="2" key="2">
    <citation type="submission" date="2020-09" db="EMBL/GenBank/DDBJ databases">
        <authorList>
            <person name="Sun Q."/>
            <person name="Zhou Y."/>
        </authorList>
    </citation>
    <scope>NUCLEOTIDE SEQUENCE</scope>
    <source>
        <strain evidence="2">CGMCC 1.12214</strain>
    </source>
</reference>
<evidence type="ECO:0000259" key="1">
    <source>
        <dbReference type="PROSITE" id="PS51186"/>
    </source>
</evidence>
<dbReference type="EMBL" id="BMES01000002">
    <property type="protein sequence ID" value="GGH24726.1"/>
    <property type="molecule type" value="Genomic_DNA"/>
</dbReference>
<proteinExistence type="predicted"/>
<dbReference type="PROSITE" id="PS51186">
    <property type="entry name" value="GNAT"/>
    <property type="match status" value="1"/>
</dbReference>
<name>A0A917I918_9HYPH</name>
<reference evidence="2" key="1">
    <citation type="journal article" date="2014" name="Int. J. Syst. Evol. Microbiol.">
        <title>Complete genome sequence of Corynebacterium casei LMG S-19264T (=DSM 44701T), isolated from a smear-ripened cheese.</title>
        <authorList>
            <consortium name="US DOE Joint Genome Institute (JGI-PGF)"/>
            <person name="Walter F."/>
            <person name="Albersmeier A."/>
            <person name="Kalinowski J."/>
            <person name="Ruckert C."/>
        </authorList>
    </citation>
    <scope>NUCLEOTIDE SEQUENCE</scope>
    <source>
        <strain evidence="2">CGMCC 1.12214</strain>
    </source>
</reference>
<dbReference type="GO" id="GO:0016747">
    <property type="term" value="F:acyltransferase activity, transferring groups other than amino-acyl groups"/>
    <property type="evidence" value="ECO:0007669"/>
    <property type="project" value="InterPro"/>
</dbReference>
<dbReference type="Gene3D" id="3.40.630.30">
    <property type="match status" value="1"/>
</dbReference>
<dbReference type="SUPFAM" id="SSF55729">
    <property type="entry name" value="Acyl-CoA N-acyltransferases (Nat)"/>
    <property type="match status" value="1"/>
</dbReference>
<organism evidence="2 3">
    <name type="scientific">Alsobacter metallidurans</name>
    <dbReference type="NCBI Taxonomy" id="340221"/>
    <lineage>
        <taxon>Bacteria</taxon>
        <taxon>Pseudomonadati</taxon>
        <taxon>Pseudomonadota</taxon>
        <taxon>Alphaproteobacteria</taxon>
        <taxon>Hyphomicrobiales</taxon>
        <taxon>Alsobacteraceae</taxon>
        <taxon>Alsobacter</taxon>
    </lineage>
</organism>
<dbReference type="RefSeq" id="WP_188518655.1">
    <property type="nucleotide sequence ID" value="NZ_BMES01000002.1"/>
</dbReference>
<dbReference type="Proteomes" id="UP000603912">
    <property type="component" value="Unassembled WGS sequence"/>
</dbReference>
<keyword evidence="3" id="KW-1185">Reference proteome</keyword>
<comment type="caution">
    <text evidence="2">The sequence shown here is derived from an EMBL/GenBank/DDBJ whole genome shotgun (WGS) entry which is preliminary data.</text>
</comment>
<gene>
    <name evidence="2" type="ORF">GCM10007036_31320</name>
</gene>
<dbReference type="Pfam" id="PF00583">
    <property type="entry name" value="Acetyltransf_1"/>
    <property type="match status" value="1"/>
</dbReference>
<feature type="domain" description="N-acetyltransferase" evidence="1">
    <location>
        <begin position="3"/>
        <end position="217"/>
    </location>
</feature>
<dbReference type="AlphaFoldDB" id="A0A917I918"/>
<evidence type="ECO:0000313" key="3">
    <source>
        <dbReference type="Proteomes" id="UP000603912"/>
    </source>
</evidence>
<dbReference type="InterPro" id="IPR000182">
    <property type="entry name" value="GNAT_dom"/>
</dbReference>